<proteinExistence type="inferred from homology"/>
<sequence length="274" mass="30408">MASIAAESTPAAAAVESMAKTTTSPSATATTTTTTTTTTTPTYNFSFTPFLRSNGIAALASEVPVCPDYAATGHCPRGRRCADRHPTPSQQPTYHYGRQNDNYVCKHWLKGLCKKGDACDYLHEYNLRKMSECQFYNQHGYCQNGDECLYVHVKEESRLPPCEDYNRGFCEKGPRCGKRHVRRRLCEFYMAGFCPDGPNCKFGVHLKGSKPAAVDNFGINNGNVVGGGGGDLQKRGGDRVADLERREEDARKDFGWRGGRGKGGRWRNKRERRG</sequence>
<feature type="domain" description="C3H1-type" evidence="14">
    <location>
        <begin position="60"/>
        <end position="88"/>
    </location>
</feature>
<dbReference type="OrthoDB" id="1914176at2759"/>
<keyword evidence="6 11" id="KW-0863">Zinc-finger</keyword>
<dbReference type="GO" id="GO:0005634">
    <property type="term" value="C:nucleus"/>
    <property type="evidence" value="ECO:0007669"/>
    <property type="project" value="UniProtKB-SubCell"/>
</dbReference>
<keyword evidence="16" id="KW-1185">Reference proteome</keyword>
<dbReference type="STRING" id="215243.A0A0D2CE99"/>
<feature type="domain" description="C3H1-type" evidence="14">
    <location>
        <begin position="185"/>
        <end position="208"/>
    </location>
</feature>
<dbReference type="GO" id="GO:0031124">
    <property type="term" value="P:mRNA 3'-end processing"/>
    <property type="evidence" value="ECO:0007669"/>
    <property type="project" value="UniProtKB-UniRule"/>
</dbReference>
<dbReference type="GO" id="GO:0008270">
    <property type="term" value="F:zinc ion binding"/>
    <property type="evidence" value="ECO:0007669"/>
    <property type="project" value="UniProtKB-KW"/>
</dbReference>
<dbReference type="HOGENOM" id="CLU_024513_1_1_1"/>
<comment type="subcellular location">
    <subcellularLocation>
        <location evidence="1 12">Nucleus</location>
    </subcellularLocation>
</comment>
<dbReference type="Pfam" id="PF00642">
    <property type="entry name" value="zf-CCCH"/>
    <property type="match status" value="3"/>
</dbReference>
<feature type="domain" description="C3H1-type" evidence="14">
    <location>
        <begin position="127"/>
        <end position="155"/>
    </location>
</feature>
<dbReference type="VEuPathDB" id="FungiDB:PV06_00828"/>
<dbReference type="EMBL" id="KN847332">
    <property type="protein sequence ID" value="KIW48217.1"/>
    <property type="molecule type" value="Genomic_DNA"/>
</dbReference>
<evidence type="ECO:0000256" key="1">
    <source>
        <dbReference type="ARBA" id="ARBA00004123"/>
    </source>
</evidence>
<dbReference type="Proteomes" id="UP000053342">
    <property type="component" value="Unassembled WGS sequence"/>
</dbReference>
<name>A0A0D2CE99_9EURO</name>
<dbReference type="InterPro" id="IPR000571">
    <property type="entry name" value="Znf_CCCH"/>
</dbReference>
<evidence type="ECO:0000313" key="16">
    <source>
        <dbReference type="Proteomes" id="UP000053342"/>
    </source>
</evidence>
<feature type="compositionally biased region" description="Basic and acidic residues" evidence="13">
    <location>
        <begin position="232"/>
        <end position="244"/>
    </location>
</feature>
<keyword evidence="3 12" id="KW-0507">mRNA processing</keyword>
<evidence type="ECO:0000256" key="10">
    <source>
        <dbReference type="ARBA" id="ARBA00024826"/>
    </source>
</evidence>
<accession>A0A0D2CE99</accession>
<evidence type="ECO:0000256" key="7">
    <source>
        <dbReference type="ARBA" id="ARBA00022833"/>
    </source>
</evidence>
<dbReference type="PROSITE" id="PS50103">
    <property type="entry name" value="ZF_C3H1"/>
    <property type="match status" value="5"/>
</dbReference>
<dbReference type="RefSeq" id="XP_016268433.1">
    <property type="nucleotide sequence ID" value="XM_016401380.1"/>
</dbReference>
<keyword evidence="5 12" id="KW-0677">Repeat</keyword>
<gene>
    <name evidence="15" type="ORF">PV06_00828</name>
</gene>
<feature type="zinc finger region" description="C3H1-type" evidence="11">
    <location>
        <begin position="127"/>
        <end position="155"/>
    </location>
</feature>
<organism evidence="15 16">
    <name type="scientific">Exophiala oligosperma</name>
    <dbReference type="NCBI Taxonomy" id="215243"/>
    <lineage>
        <taxon>Eukaryota</taxon>
        <taxon>Fungi</taxon>
        <taxon>Dikarya</taxon>
        <taxon>Ascomycota</taxon>
        <taxon>Pezizomycotina</taxon>
        <taxon>Eurotiomycetes</taxon>
        <taxon>Chaetothyriomycetidae</taxon>
        <taxon>Chaetothyriales</taxon>
        <taxon>Herpotrichiellaceae</taxon>
        <taxon>Exophiala</taxon>
    </lineage>
</organism>
<feature type="region of interest" description="Disordered" evidence="13">
    <location>
        <begin position="251"/>
        <end position="274"/>
    </location>
</feature>
<evidence type="ECO:0000256" key="8">
    <source>
        <dbReference type="ARBA" id="ARBA00022884"/>
    </source>
</evidence>
<evidence type="ECO:0000256" key="4">
    <source>
        <dbReference type="ARBA" id="ARBA00022723"/>
    </source>
</evidence>
<feature type="zinc finger region" description="C3H1-type" evidence="11">
    <location>
        <begin position="104"/>
        <end position="126"/>
    </location>
</feature>
<dbReference type="SUPFAM" id="SSF90229">
    <property type="entry name" value="CCCH zinc finger"/>
    <property type="match status" value="4"/>
</dbReference>
<comment type="similarity">
    <text evidence="2 12">Belongs to the CPSF4/YTH1 family.</text>
</comment>
<protein>
    <recommendedName>
        <fullName evidence="12">mRNA 3'-end-processing protein</fullName>
    </recommendedName>
</protein>
<dbReference type="PANTHER" id="PTHR23102:SF24">
    <property type="entry name" value="CLEAVAGE AND POLYADENYLATION SPECIFICITY FACTOR SUBUNIT 4"/>
    <property type="match status" value="1"/>
</dbReference>
<evidence type="ECO:0000313" key="15">
    <source>
        <dbReference type="EMBL" id="KIW48217.1"/>
    </source>
</evidence>
<dbReference type="Gene3D" id="4.10.1000.10">
    <property type="entry name" value="Zinc finger, CCCH-type"/>
    <property type="match status" value="2"/>
</dbReference>
<evidence type="ECO:0000256" key="5">
    <source>
        <dbReference type="ARBA" id="ARBA00022737"/>
    </source>
</evidence>
<evidence type="ECO:0000259" key="14">
    <source>
        <dbReference type="PROSITE" id="PS50103"/>
    </source>
</evidence>
<dbReference type="AlphaFoldDB" id="A0A0D2CE99"/>
<dbReference type="InterPro" id="IPR045348">
    <property type="entry name" value="CPSF4/Yth1"/>
</dbReference>
<dbReference type="InterPro" id="IPR036855">
    <property type="entry name" value="Znf_CCCH_sf"/>
</dbReference>
<keyword evidence="7 11" id="KW-0862">Zinc</keyword>
<feature type="region of interest" description="Disordered" evidence="13">
    <location>
        <begin position="225"/>
        <end position="244"/>
    </location>
</feature>
<dbReference type="PANTHER" id="PTHR23102">
    <property type="entry name" value="CLEAVAGE AND POLYADENYLATION SPECIFICITY FACTOR SUBUNIT 4-RELATED"/>
    <property type="match status" value="1"/>
</dbReference>
<feature type="domain" description="C3H1-type" evidence="14">
    <location>
        <begin position="104"/>
        <end position="126"/>
    </location>
</feature>
<feature type="zinc finger region" description="C3H1-type" evidence="11">
    <location>
        <begin position="156"/>
        <end position="183"/>
    </location>
</feature>
<dbReference type="SMART" id="SM00356">
    <property type="entry name" value="ZnF_C3H1"/>
    <property type="match status" value="5"/>
</dbReference>
<evidence type="ECO:0000256" key="13">
    <source>
        <dbReference type="SAM" id="MobiDB-lite"/>
    </source>
</evidence>
<feature type="compositionally biased region" description="Basic residues" evidence="13">
    <location>
        <begin position="259"/>
        <end position="274"/>
    </location>
</feature>
<evidence type="ECO:0000256" key="11">
    <source>
        <dbReference type="PROSITE-ProRule" id="PRU00723"/>
    </source>
</evidence>
<feature type="zinc finger region" description="C3H1-type" evidence="11">
    <location>
        <begin position="185"/>
        <end position="208"/>
    </location>
</feature>
<evidence type="ECO:0000256" key="9">
    <source>
        <dbReference type="ARBA" id="ARBA00023242"/>
    </source>
</evidence>
<dbReference type="Gene3D" id="3.30.1370.210">
    <property type="match status" value="1"/>
</dbReference>
<reference evidence="15 16" key="1">
    <citation type="submission" date="2015-01" db="EMBL/GenBank/DDBJ databases">
        <title>The Genome Sequence of Exophiala oligosperma CBS72588.</title>
        <authorList>
            <consortium name="The Broad Institute Genomics Platform"/>
            <person name="Cuomo C."/>
            <person name="de Hoog S."/>
            <person name="Gorbushina A."/>
            <person name="Stielow B."/>
            <person name="Teixiera M."/>
            <person name="Abouelleil A."/>
            <person name="Chapman S.B."/>
            <person name="Priest M."/>
            <person name="Young S.K."/>
            <person name="Wortman J."/>
            <person name="Nusbaum C."/>
            <person name="Birren B."/>
        </authorList>
    </citation>
    <scope>NUCLEOTIDE SEQUENCE [LARGE SCALE GENOMIC DNA]</scope>
    <source>
        <strain evidence="15 16">CBS 72588</strain>
    </source>
</reference>
<feature type="domain" description="C3H1-type" evidence="14">
    <location>
        <begin position="156"/>
        <end position="183"/>
    </location>
</feature>
<keyword evidence="9 12" id="KW-0539">Nucleus</keyword>
<keyword evidence="4 11" id="KW-0479">Metal-binding</keyword>
<feature type="region of interest" description="Disordered" evidence="13">
    <location>
        <begin position="1"/>
        <end position="38"/>
    </location>
</feature>
<dbReference type="FunFam" id="4.10.1000.10:FF:000017">
    <property type="entry name" value="Cleavage and polyadenylation specificity factor 30 kDa subunit"/>
    <property type="match status" value="1"/>
</dbReference>
<evidence type="ECO:0000256" key="3">
    <source>
        <dbReference type="ARBA" id="ARBA00022664"/>
    </source>
</evidence>
<evidence type="ECO:0000256" key="12">
    <source>
        <dbReference type="RuleBase" id="RU369008"/>
    </source>
</evidence>
<keyword evidence="8 12" id="KW-0694">RNA-binding</keyword>
<dbReference type="GeneID" id="27352902"/>
<feature type="zinc finger region" description="C3H1-type" evidence="11">
    <location>
        <begin position="60"/>
        <end position="88"/>
    </location>
</feature>
<evidence type="ECO:0000256" key="2">
    <source>
        <dbReference type="ARBA" id="ARBA00008907"/>
    </source>
</evidence>
<evidence type="ECO:0000256" key="6">
    <source>
        <dbReference type="ARBA" id="ARBA00022771"/>
    </source>
</evidence>
<comment type="function">
    <text evidence="10 12">Component of the cleavage factor I (CF I) involved in pre-mRNA 3'-end processing.</text>
</comment>
<dbReference type="GO" id="GO:0003723">
    <property type="term" value="F:RNA binding"/>
    <property type="evidence" value="ECO:0007669"/>
    <property type="project" value="UniProtKB-UniRule"/>
</dbReference>